<dbReference type="Proteomes" id="UP000317176">
    <property type="component" value="Unassembled WGS sequence"/>
</dbReference>
<keyword evidence="1" id="KW-1133">Transmembrane helix</keyword>
<proteinExistence type="predicted"/>
<evidence type="ECO:0000313" key="2">
    <source>
        <dbReference type="EMBL" id="TWH98574.1"/>
    </source>
</evidence>
<keyword evidence="1" id="KW-0812">Transmembrane</keyword>
<protein>
    <submittedName>
        <fullName evidence="2">Uncharacterized protein</fullName>
    </submittedName>
</protein>
<dbReference type="AlphaFoldDB" id="A0A562KT81"/>
<keyword evidence="1" id="KW-0472">Membrane</keyword>
<gene>
    <name evidence="2" type="ORF">IQ17_05849</name>
</gene>
<comment type="caution">
    <text evidence="2">The sequence shown here is derived from an EMBL/GenBank/DDBJ whole genome shotgun (WGS) entry which is preliminary data.</text>
</comment>
<accession>A0A562KT81</accession>
<evidence type="ECO:0000256" key="1">
    <source>
        <dbReference type="SAM" id="Phobius"/>
    </source>
</evidence>
<reference evidence="2 3" key="1">
    <citation type="journal article" date="2015" name="Stand. Genomic Sci.">
        <title>Genomic Encyclopedia of Bacterial and Archaeal Type Strains, Phase III: the genomes of soil and plant-associated and newly described type strains.</title>
        <authorList>
            <person name="Whitman W.B."/>
            <person name="Woyke T."/>
            <person name="Klenk H.P."/>
            <person name="Zhou Y."/>
            <person name="Lilburn T.G."/>
            <person name="Beck B.J."/>
            <person name="De Vos P."/>
            <person name="Vandamme P."/>
            <person name="Eisen J.A."/>
            <person name="Garrity G."/>
            <person name="Hugenholtz P."/>
            <person name="Kyrpides N.C."/>
        </authorList>
    </citation>
    <scope>NUCLEOTIDE SEQUENCE [LARGE SCALE GENOMIC DNA]</scope>
    <source>
        <strain evidence="2 3">CGMCC 1.10947</strain>
    </source>
</reference>
<evidence type="ECO:0000313" key="3">
    <source>
        <dbReference type="Proteomes" id="UP000317176"/>
    </source>
</evidence>
<sequence length="48" mass="5460">MYDVCQWATAMLAIAFTALLLITGQRFTEYRLQYQVRTPIVALATLPP</sequence>
<keyword evidence="3" id="KW-1185">Reference proteome</keyword>
<dbReference type="EMBL" id="VLKL01000022">
    <property type="protein sequence ID" value="TWH98574.1"/>
    <property type="molecule type" value="Genomic_DNA"/>
</dbReference>
<organism evidence="2 3">
    <name type="scientific">Bradyrhizobium daqingense</name>
    <dbReference type="NCBI Taxonomy" id="993502"/>
    <lineage>
        <taxon>Bacteria</taxon>
        <taxon>Pseudomonadati</taxon>
        <taxon>Pseudomonadota</taxon>
        <taxon>Alphaproteobacteria</taxon>
        <taxon>Hyphomicrobiales</taxon>
        <taxon>Nitrobacteraceae</taxon>
        <taxon>Bradyrhizobium</taxon>
    </lineage>
</organism>
<feature type="transmembrane region" description="Helical" evidence="1">
    <location>
        <begin position="6"/>
        <end position="24"/>
    </location>
</feature>
<name>A0A562KT81_9BRAD</name>